<evidence type="ECO:0000256" key="1">
    <source>
        <dbReference type="SAM" id="Phobius"/>
    </source>
</evidence>
<keyword evidence="1" id="KW-0812">Transmembrane</keyword>
<proteinExistence type="predicted"/>
<sequence>MILIFSWSSFIVLTSLLDELTQSKYLFFSILMFCLTYLFNCSNHIIISARTVIILLNIPGMIIWYIAFVYNDFLCITPLSDETFMGLFFFYSYLNIYFYLEFPNFKTLTRAFLDCFAKFN</sequence>
<dbReference type="EMBL" id="AP018509">
    <property type="protein sequence ID" value="BBC77710.1"/>
    <property type="molecule type" value="Genomic_DNA"/>
</dbReference>
<organism evidence="2">
    <name type="scientific">Nitzschia sp. NIES-3576</name>
    <dbReference type="NCBI Taxonomy" id="2083273"/>
    <lineage>
        <taxon>Eukaryota</taxon>
        <taxon>Sar</taxon>
        <taxon>Stramenopiles</taxon>
        <taxon>Ochrophyta</taxon>
        <taxon>Bacillariophyta</taxon>
        <taxon>Bacillariophyceae</taxon>
        <taxon>Bacillariophycidae</taxon>
        <taxon>Bacillariales</taxon>
        <taxon>Bacillariaceae</taxon>
        <taxon>Nitzschia</taxon>
    </lineage>
</organism>
<keyword evidence="1" id="KW-1133">Transmembrane helix</keyword>
<dbReference type="AlphaFoldDB" id="A0A2Z5ZAF7"/>
<name>A0A2Z5ZAF7_9STRA</name>
<gene>
    <name evidence="2" type="primary">orf120</name>
</gene>
<keyword evidence="1" id="KW-0472">Membrane</keyword>
<keyword evidence="2" id="KW-0496">Mitochondrion</keyword>
<accession>A0A2Z5ZAF7</accession>
<evidence type="ECO:0000313" key="2">
    <source>
        <dbReference type="EMBL" id="BBC77710.1"/>
    </source>
</evidence>
<reference evidence="2" key="1">
    <citation type="submission" date="2018-02" db="EMBL/GenBank/DDBJ databases">
        <title>Evolution and diversity of non-photosynthetic diatom plastid genomes.</title>
        <authorList>
            <person name="Kamikawa R."/>
            <person name="Ishii K."/>
        </authorList>
    </citation>
    <scope>NUCLEOTIDE SEQUENCE</scope>
    <source>
        <strain evidence="2">NIES 3576</strain>
    </source>
</reference>
<feature type="transmembrane region" description="Helical" evidence="1">
    <location>
        <begin position="27"/>
        <end position="46"/>
    </location>
</feature>
<feature type="transmembrane region" description="Helical" evidence="1">
    <location>
        <begin position="53"/>
        <end position="71"/>
    </location>
</feature>
<geneLocation type="mitochondrion" evidence="2"/>
<protein>
    <submittedName>
        <fullName evidence="2">Uncharacterized protein</fullName>
    </submittedName>
</protein>
<feature type="transmembrane region" description="Helical" evidence="1">
    <location>
        <begin position="83"/>
        <end position="100"/>
    </location>
</feature>